<proteinExistence type="predicted"/>
<name>A0A1X6WYF0_9MICO</name>
<dbReference type="EMBL" id="FWFG01000050">
    <property type="protein sequence ID" value="SLM90751.1"/>
    <property type="molecule type" value="Genomic_DNA"/>
</dbReference>
<accession>A0A1X6WYF0</accession>
<dbReference type="Proteomes" id="UP000195981">
    <property type="component" value="Unassembled WGS sequence"/>
</dbReference>
<dbReference type="InterPro" id="IPR010428">
    <property type="entry name" value="Zincin_1"/>
</dbReference>
<reference evidence="1 2" key="1">
    <citation type="submission" date="2017-02" db="EMBL/GenBank/DDBJ databases">
        <authorList>
            <person name="Peterson S.W."/>
        </authorList>
    </citation>
    <scope>NUCLEOTIDE SEQUENCE [LARGE SCALE GENOMIC DNA]</scope>
    <source>
        <strain evidence="1 2">CIP104813</strain>
    </source>
</reference>
<dbReference type="InterPro" id="IPR038555">
    <property type="entry name" value="Zincin_1_sf"/>
</dbReference>
<dbReference type="SUPFAM" id="SSF55486">
    <property type="entry name" value="Metalloproteases ('zincins'), catalytic domain"/>
    <property type="match status" value="1"/>
</dbReference>
<dbReference type="Gene3D" id="3.30.2010.20">
    <property type="match status" value="1"/>
</dbReference>
<gene>
    <name evidence="1" type="ORF">FM110_05485</name>
</gene>
<evidence type="ECO:0000313" key="2">
    <source>
        <dbReference type="Proteomes" id="UP000195981"/>
    </source>
</evidence>
<keyword evidence="2" id="KW-1185">Reference proteome</keyword>
<protein>
    <recommendedName>
        <fullName evidence="3">Peptidase</fullName>
    </recommendedName>
</protein>
<dbReference type="Pfam" id="PF06262">
    <property type="entry name" value="Zincin_1"/>
    <property type="match status" value="1"/>
</dbReference>
<evidence type="ECO:0000313" key="1">
    <source>
        <dbReference type="EMBL" id="SLM90751.1"/>
    </source>
</evidence>
<dbReference type="AlphaFoldDB" id="A0A1X6WYF0"/>
<dbReference type="CDD" id="cd12954">
    <property type="entry name" value="MMP_TTHA0227_like_1"/>
    <property type="match status" value="1"/>
</dbReference>
<evidence type="ECO:0008006" key="3">
    <source>
        <dbReference type="Google" id="ProtNLM"/>
    </source>
</evidence>
<organism evidence="1 2">
    <name type="scientific">Brachybacterium nesterenkovii</name>
    <dbReference type="NCBI Taxonomy" id="47847"/>
    <lineage>
        <taxon>Bacteria</taxon>
        <taxon>Bacillati</taxon>
        <taxon>Actinomycetota</taxon>
        <taxon>Actinomycetes</taxon>
        <taxon>Micrococcales</taxon>
        <taxon>Dermabacteraceae</taxon>
        <taxon>Brachybacterium</taxon>
    </lineage>
</organism>
<sequence>MLLPPHLPGHLTRREIFDDTVLESAEALMDRFGRRLEHLAVSVQEIPTTDPAPWEMQAVPLGRYIAPDRDHPPQIVLYRRPIVSRCSAPGDLEMLVRQVLAEQIGAMLAMDPEDVDPGAWDL</sequence>